<comment type="caution">
    <text evidence="2">The sequence shown here is derived from an EMBL/GenBank/DDBJ whole genome shotgun (WGS) entry which is preliminary data.</text>
</comment>
<sequence length="443" mass="47633">MRHMRLPRSQRPVRLMAVGLLAASLALTACGAGSRTGAATATKVACDFTNPSTPTTINVLAYNSSAVDPFSNTMVASCTHDNVTVKHDPIDFAGQLEKTTATLAGDTGTYDVVETYTYAIPDLASRGKLQPLDDLYAKNKDKYALGDLDPNTLKSMTYDGKLYGLPMQSQLLVMAYRKDLFDKNGLTPPTTFEELRTDAKRLQDAEGMKYPIALPLLSTADLDTAFAAALGSQDSAFFVNPDTKKPNFTEEPTAKALEQLKSLLPYMDPQVTTFDQPKVQQQLYNGKAAVAVMFSGRMNDLVQQKNTKLYDKFGFAAPPAVFAGGKAYSTVSTDGWSIPFNTKVDKDLLFEVIGASVSQEASQASVPAAFPARTTVDQSASPYAAATKDSLAKGPTKEIQPYVPAVSEAIRPVLANYMAGKIDVPAAQQQMQAAAEKVMAAQK</sequence>
<evidence type="ECO:0000256" key="1">
    <source>
        <dbReference type="SAM" id="SignalP"/>
    </source>
</evidence>
<dbReference type="InterPro" id="IPR006059">
    <property type="entry name" value="SBP"/>
</dbReference>
<dbReference type="InterPro" id="IPR050490">
    <property type="entry name" value="Bact_solute-bd_prot1"/>
</dbReference>
<reference evidence="2 3" key="1">
    <citation type="submission" date="2020-08" db="EMBL/GenBank/DDBJ databases">
        <title>Sequencing the genomes of 1000 actinobacteria strains.</title>
        <authorList>
            <person name="Klenk H.-P."/>
        </authorList>
    </citation>
    <scope>NUCLEOTIDE SEQUENCE [LARGE SCALE GENOMIC DNA]</scope>
    <source>
        <strain evidence="2 3">DSM 11053</strain>
    </source>
</reference>
<evidence type="ECO:0000313" key="3">
    <source>
        <dbReference type="Proteomes" id="UP000565572"/>
    </source>
</evidence>
<organism evidence="2 3">
    <name type="scientific">Microlunatus antarcticus</name>
    <dbReference type="NCBI Taxonomy" id="53388"/>
    <lineage>
        <taxon>Bacteria</taxon>
        <taxon>Bacillati</taxon>
        <taxon>Actinomycetota</taxon>
        <taxon>Actinomycetes</taxon>
        <taxon>Propionibacteriales</taxon>
        <taxon>Propionibacteriaceae</taxon>
        <taxon>Microlunatus</taxon>
    </lineage>
</organism>
<name>A0A7W5JSU3_9ACTN</name>
<dbReference type="RefSeq" id="WP_183336771.1">
    <property type="nucleotide sequence ID" value="NZ_JACHZG010000001.1"/>
</dbReference>
<feature type="signal peptide" evidence="1">
    <location>
        <begin position="1"/>
        <end position="31"/>
    </location>
</feature>
<dbReference type="SUPFAM" id="SSF53850">
    <property type="entry name" value="Periplasmic binding protein-like II"/>
    <property type="match status" value="1"/>
</dbReference>
<keyword evidence="1" id="KW-0732">Signal</keyword>
<evidence type="ECO:0000313" key="2">
    <source>
        <dbReference type="EMBL" id="MBB3325711.1"/>
    </source>
</evidence>
<dbReference type="AlphaFoldDB" id="A0A7W5JSU3"/>
<keyword evidence="3" id="KW-1185">Reference proteome</keyword>
<accession>A0A7W5JSU3</accession>
<protein>
    <submittedName>
        <fullName evidence="2">Sorbitol/mannitol transport system substrate-binding protein</fullName>
    </submittedName>
</protein>
<feature type="chain" id="PRO_5038713066" evidence="1">
    <location>
        <begin position="32"/>
        <end position="443"/>
    </location>
</feature>
<dbReference type="PANTHER" id="PTHR43649:SF12">
    <property type="entry name" value="DIACETYLCHITOBIOSE BINDING PROTEIN DASA"/>
    <property type="match status" value="1"/>
</dbReference>
<dbReference type="Proteomes" id="UP000565572">
    <property type="component" value="Unassembled WGS sequence"/>
</dbReference>
<gene>
    <name evidence="2" type="ORF">FHX39_000655</name>
</gene>
<dbReference type="EMBL" id="JACHZG010000001">
    <property type="protein sequence ID" value="MBB3325711.1"/>
    <property type="molecule type" value="Genomic_DNA"/>
</dbReference>
<dbReference type="PANTHER" id="PTHR43649">
    <property type="entry name" value="ARABINOSE-BINDING PROTEIN-RELATED"/>
    <property type="match status" value="1"/>
</dbReference>
<dbReference type="PROSITE" id="PS51257">
    <property type="entry name" value="PROKAR_LIPOPROTEIN"/>
    <property type="match status" value="1"/>
</dbReference>
<dbReference type="Pfam" id="PF01547">
    <property type="entry name" value="SBP_bac_1"/>
    <property type="match status" value="1"/>
</dbReference>
<proteinExistence type="predicted"/>
<dbReference type="Gene3D" id="3.40.190.10">
    <property type="entry name" value="Periplasmic binding protein-like II"/>
    <property type="match status" value="1"/>
</dbReference>